<gene>
    <name evidence="1" type="ORF">KDN34_02890</name>
</gene>
<accession>A0ABX7YXG8</accession>
<proteinExistence type="predicted"/>
<dbReference type="Proteomes" id="UP000679575">
    <property type="component" value="Chromosome"/>
</dbReference>
<name>A0ABX7YXG8_9GAMM</name>
<sequence length="201" mass="21650">MLTFPSGVYPKECVWQLVTRTKTFRNPYNNAGGQDLTLPGAYWSAKLSFATLTRAKAQSLLGTLTALDGTAGRIQMWDHAFASPMGNGGGTPVVDGNGQTGNTLNIRNCTPSVTWLNAGDYFQCGNQLHIMIADAVTDSAGKCTLQFRAALRESPADGAAITVTQAKAIMRLVDDKQLPRRSTNSRVLSDFTIEFEEAIDG</sequence>
<dbReference type="EMBL" id="CP073587">
    <property type="protein sequence ID" value="QUN07503.1"/>
    <property type="molecule type" value="Genomic_DNA"/>
</dbReference>
<evidence type="ECO:0000313" key="2">
    <source>
        <dbReference type="Proteomes" id="UP000679575"/>
    </source>
</evidence>
<organism evidence="1 2">
    <name type="scientific">Shewanella yunxiaonensis</name>
    <dbReference type="NCBI Taxonomy" id="2829809"/>
    <lineage>
        <taxon>Bacteria</taxon>
        <taxon>Pseudomonadati</taxon>
        <taxon>Pseudomonadota</taxon>
        <taxon>Gammaproteobacteria</taxon>
        <taxon>Alteromonadales</taxon>
        <taxon>Shewanellaceae</taxon>
        <taxon>Shewanella</taxon>
    </lineage>
</organism>
<evidence type="ECO:0000313" key="1">
    <source>
        <dbReference type="EMBL" id="QUN07503.1"/>
    </source>
</evidence>
<reference evidence="1 2" key="1">
    <citation type="submission" date="2021-04" db="EMBL/GenBank/DDBJ databases">
        <title>Novel species identification of genus Shewanella.</title>
        <authorList>
            <person name="Liu G."/>
        </authorList>
    </citation>
    <scope>NUCLEOTIDE SEQUENCE [LARGE SCALE GENOMIC DNA]</scope>
    <source>
        <strain evidence="1 2">FJAT-54481</strain>
    </source>
</reference>
<protein>
    <submittedName>
        <fullName evidence="1">Uncharacterized protein</fullName>
    </submittedName>
</protein>
<keyword evidence="2" id="KW-1185">Reference proteome</keyword>